<dbReference type="Pfam" id="PF13432">
    <property type="entry name" value="TPR_16"/>
    <property type="match status" value="3"/>
</dbReference>
<dbReference type="PROSITE" id="PS50005">
    <property type="entry name" value="TPR"/>
    <property type="match status" value="3"/>
</dbReference>
<comment type="caution">
    <text evidence="5">The sequence shown here is derived from an EMBL/GenBank/DDBJ whole genome shotgun (WGS) entry which is preliminary data.</text>
</comment>
<keyword evidence="6" id="KW-1185">Reference proteome</keyword>
<evidence type="ECO:0000256" key="1">
    <source>
        <dbReference type="ARBA" id="ARBA00022737"/>
    </source>
</evidence>
<evidence type="ECO:0000256" key="3">
    <source>
        <dbReference type="PROSITE-ProRule" id="PRU00339"/>
    </source>
</evidence>
<dbReference type="SUPFAM" id="SSF48452">
    <property type="entry name" value="TPR-like"/>
    <property type="match status" value="3"/>
</dbReference>
<dbReference type="PANTHER" id="PTHR44858:SF1">
    <property type="entry name" value="UDP-N-ACETYLGLUCOSAMINE--PEPTIDE N-ACETYLGLUCOSAMINYLTRANSFERASE SPINDLY-RELATED"/>
    <property type="match status" value="1"/>
</dbReference>
<evidence type="ECO:0000256" key="2">
    <source>
        <dbReference type="ARBA" id="ARBA00022803"/>
    </source>
</evidence>
<reference evidence="5 6" key="1">
    <citation type="submission" date="2019-02" db="EMBL/GenBank/DDBJ databases">
        <title>Deep-cultivation of Planctomycetes and their phenomic and genomic characterization uncovers novel biology.</title>
        <authorList>
            <person name="Wiegand S."/>
            <person name="Jogler M."/>
            <person name="Boedeker C."/>
            <person name="Pinto D."/>
            <person name="Vollmers J."/>
            <person name="Rivas-Marin E."/>
            <person name="Kohn T."/>
            <person name="Peeters S.H."/>
            <person name="Heuer A."/>
            <person name="Rast P."/>
            <person name="Oberbeckmann S."/>
            <person name="Bunk B."/>
            <person name="Jeske O."/>
            <person name="Meyerdierks A."/>
            <person name="Storesund J.E."/>
            <person name="Kallscheuer N."/>
            <person name="Luecker S."/>
            <person name="Lage O.M."/>
            <person name="Pohl T."/>
            <person name="Merkel B.J."/>
            <person name="Hornburger P."/>
            <person name="Mueller R.-W."/>
            <person name="Bruemmer F."/>
            <person name="Labrenz M."/>
            <person name="Spormann A.M."/>
            <person name="Op Den Camp H."/>
            <person name="Overmann J."/>
            <person name="Amann R."/>
            <person name="Jetten M.S.M."/>
            <person name="Mascher T."/>
            <person name="Medema M.H."/>
            <person name="Devos D.P."/>
            <person name="Kaster A.-K."/>
            <person name="Ovreas L."/>
            <person name="Rohde M."/>
            <person name="Galperin M.Y."/>
            <person name="Jogler C."/>
        </authorList>
    </citation>
    <scope>NUCLEOTIDE SEQUENCE [LARGE SCALE GENOMIC DNA]</scope>
    <source>
        <strain evidence="5 6">KOR42</strain>
    </source>
</reference>
<evidence type="ECO:0000313" key="5">
    <source>
        <dbReference type="EMBL" id="TWT58443.1"/>
    </source>
</evidence>
<evidence type="ECO:0000256" key="4">
    <source>
        <dbReference type="SAM" id="SignalP"/>
    </source>
</evidence>
<accession>A0A5C5X828</accession>
<dbReference type="Pfam" id="PF00515">
    <property type="entry name" value="TPR_1"/>
    <property type="match status" value="1"/>
</dbReference>
<feature type="repeat" description="TPR" evidence="3">
    <location>
        <begin position="253"/>
        <end position="286"/>
    </location>
</feature>
<feature type="signal peptide" evidence="4">
    <location>
        <begin position="1"/>
        <end position="23"/>
    </location>
</feature>
<sequence precursor="true">MFRLTTCFTAMLMLVGIANTTFGQDPGPDLEAVKEQADDAYRQRNFPQAIQLSNQVLAKQPQDHVALYLRGSAQVEMGILTGDADMLRRGIADARNAIRFEENGKPEYYLPYIYGMSHLADVEEKKAHAQTAKTVAESVLEREDLTAEQQANLLYQRAQANMRLQDNAAAERDLKQAIQVSPKHTAAHMALAEFAARTKSPAEAIAAFSSVVQSFPENPVAWNNRGMFLQSQGKTAEAIQDFTQAIKLNGRFIPAYINRGFAHLEAGDSAAAEAALSEVLTIDPSQVGALSLRATARLNQNKAAEALQDYQRVAEMAPENPMSHADLGFAQFFSGDFAGAFDSFNNALRIQPDMRFVLPWKLASAIRASKYQQQDYQAIISKPAESRDWIDTLVLFQLGQVDAQSLLKAAHPDDKDARAAQLCEAYYFIGMELLRRDRQKDAVAYWKQSIRSELPRLSAYRGAVFALKNSGASTQ</sequence>
<keyword evidence="4" id="KW-0732">Signal</keyword>
<gene>
    <name evidence="5" type="ORF">KOR42_18170</name>
</gene>
<dbReference type="PANTHER" id="PTHR44858">
    <property type="entry name" value="TETRATRICOPEPTIDE REPEAT PROTEIN 6"/>
    <property type="match status" value="1"/>
</dbReference>
<dbReference type="Pfam" id="PF13181">
    <property type="entry name" value="TPR_8"/>
    <property type="match status" value="1"/>
</dbReference>
<name>A0A5C5X828_9PLAN</name>
<evidence type="ECO:0000313" key="6">
    <source>
        <dbReference type="Proteomes" id="UP000317243"/>
    </source>
</evidence>
<dbReference type="InterPro" id="IPR019734">
    <property type="entry name" value="TPR_rpt"/>
</dbReference>
<feature type="repeat" description="TPR" evidence="3">
    <location>
        <begin position="219"/>
        <end position="252"/>
    </location>
</feature>
<keyword evidence="1" id="KW-0677">Repeat</keyword>
<dbReference type="Gene3D" id="1.25.40.10">
    <property type="entry name" value="Tetratricopeptide repeat domain"/>
    <property type="match status" value="3"/>
</dbReference>
<organism evidence="5 6">
    <name type="scientific">Thalassoglobus neptunius</name>
    <dbReference type="NCBI Taxonomy" id="1938619"/>
    <lineage>
        <taxon>Bacteria</taxon>
        <taxon>Pseudomonadati</taxon>
        <taxon>Planctomycetota</taxon>
        <taxon>Planctomycetia</taxon>
        <taxon>Planctomycetales</taxon>
        <taxon>Planctomycetaceae</taxon>
        <taxon>Thalassoglobus</taxon>
    </lineage>
</organism>
<keyword evidence="5" id="KW-0449">Lipoprotein</keyword>
<protein>
    <submittedName>
        <fullName evidence="5">Lipoprotein NlpI</fullName>
    </submittedName>
</protein>
<feature type="chain" id="PRO_5022969926" evidence="4">
    <location>
        <begin position="24"/>
        <end position="475"/>
    </location>
</feature>
<dbReference type="AlphaFoldDB" id="A0A5C5X828"/>
<keyword evidence="2 3" id="KW-0802">TPR repeat</keyword>
<dbReference type="SMART" id="SM00028">
    <property type="entry name" value="TPR"/>
    <property type="match status" value="8"/>
</dbReference>
<dbReference type="InterPro" id="IPR011990">
    <property type="entry name" value="TPR-like_helical_dom_sf"/>
</dbReference>
<dbReference type="RefSeq" id="WP_197440990.1">
    <property type="nucleotide sequence ID" value="NZ_SIHI01000001.1"/>
</dbReference>
<proteinExistence type="predicted"/>
<dbReference type="InterPro" id="IPR050498">
    <property type="entry name" value="Ycf3"/>
</dbReference>
<feature type="repeat" description="TPR" evidence="3">
    <location>
        <begin position="321"/>
        <end position="354"/>
    </location>
</feature>
<dbReference type="EMBL" id="SIHI01000001">
    <property type="protein sequence ID" value="TWT58443.1"/>
    <property type="molecule type" value="Genomic_DNA"/>
</dbReference>
<dbReference type="Proteomes" id="UP000317243">
    <property type="component" value="Unassembled WGS sequence"/>
</dbReference>